<gene>
    <name evidence="1" type="ORF">LEMA_P114280.1</name>
</gene>
<accession>E4ZUD4</accession>
<sequence>MAGIIVVKRGVTPVPPCTVQRGVTPRQRGEPSSFNVLLFNQ</sequence>
<name>E4ZUD4_LEPMJ</name>
<proteinExistence type="predicted"/>
<dbReference type="VEuPathDB" id="FungiDB:LEMA_P114280.1"/>
<dbReference type="Proteomes" id="UP000002668">
    <property type="component" value="Genome"/>
</dbReference>
<dbReference type="InParanoid" id="E4ZUD4"/>
<dbReference type="HOGENOM" id="CLU_3279636_0_0_1"/>
<evidence type="ECO:0000313" key="2">
    <source>
        <dbReference type="Proteomes" id="UP000002668"/>
    </source>
</evidence>
<evidence type="ECO:0000313" key="1">
    <source>
        <dbReference type="EMBL" id="CBX95013.1"/>
    </source>
</evidence>
<dbReference type="EMBL" id="FP929126">
    <property type="protein sequence ID" value="CBX95013.1"/>
    <property type="molecule type" value="Genomic_DNA"/>
</dbReference>
<keyword evidence="2" id="KW-1185">Reference proteome</keyword>
<protein>
    <submittedName>
        <fullName evidence="1">Predicted protein</fullName>
    </submittedName>
</protein>
<reference evidence="2" key="1">
    <citation type="journal article" date="2011" name="Nat. Commun.">
        <title>Effector diversification within compartments of the Leptosphaeria maculans genome affected by Repeat-Induced Point mutations.</title>
        <authorList>
            <person name="Rouxel T."/>
            <person name="Grandaubert J."/>
            <person name="Hane J.K."/>
            <person name="Hoede C."/>
            <person name="van de Wouw A.P."/>
            <person name="Couloux A."/>
            <person name="Dominguez V."/>
            <person name="Anthouard V."/>
            <person name="Bally P."/>
            <person name="Bourras S."/>
            <person name="Cozijnsen A.J."/>
            <person name="Ciuffetti L.M."/>
            <person name="Degrave A."/>
            <person name="Dilmaghani A."/>
            <person name="Duret L."/>
            <person name="Fudal I."/>
            <person name="Goodwin S.B."/>
            <person name="Gout L."/>
            <person name="Glaser N."/>
            <person name="Linglin J."/>
            <person name="Kema G.H.J."/>
            <person name="Lapalu N."/>
            <person name="Lawrence C.B."/>
            <person name="May K."/>
            <person name="Meyer M."/>
            <person name="Ollivier B."/>
            <person name="Poulain J."/>
            <person name="Schoch C.L."/>
            <person name="Simon A."/>
            <person name="Spatafora J.W."/>
            <person name="Stachowiak A."/>
            <person name="Turgeon B.G."/>
            <person name="Tyler B.M."/>
            <person name="Vincent D."/>
            <person name="Weissenbach J."/>
            <person name="Amselem J."/>
            <person name="Quesneville H."/>
            <person name="Oliver R.P."/>
            <person name="Wincker P."/>
            <person name="Balesdent M.-H."/>
            <person name="Howlett B.J."/>
        </authorList>
    </citation>
    <scope>NUCLEOTIDE SEQUENCE [LARGE SCALE GENOMIC DNA]</scope>
    <source>
        <strain evidence="2">JN3 / isolate v23.1.3 / race Av1-4-5-6-7-8</strain>
    </source>
</reference>
<dbReference type="AlphaFoldDB" id="E4ZUD4"/>
<organism evidence="2">
    <name type="scientific">Leptosphaeria maculans (strain JN3 / isolate v23.1.3 / race Av1-4-5-6-7-8)</name>
    <name type="common">Blackleg fungus</name>
    <name type="synonym">Phoma lingam</name>
    <dbReference type="NCBI Taxonomy" id="985895"/>
    <lineage>
        <taxon>Eukaryota</taxon>
        <taxon>Fungi</taxon>
        <taxon>Dikarya</taxon>
        <taxon>Ascomycota</taxon>
        <taxon>Pezizomycotina</taxon>
        <taxon>Dothideomycetes</taxon>
        <taxon>Pleosporomycetidae</taxon>
        <taxon>Pleosporales</taxon>
        <taxon>Pleosporineae</taxon>
        <taxon>Leptosphaeriaceae</taxon>
        <taxon>Plenodomus</taxon>
        <taxon>Plenodomus lingam/Leptosphaeria maculans species complex</taxon>
    </lineage>
</organism>